<keyword evidence="3" id="KW-1185">Reference proteome</keyword>
<protein>
    <submittedName>
        <fullName evidence="2">T9SS type A sorting domain-containing protein</fullName>
    </submittedName>
</protein>
<dbReference type="Gene3D" id="3.20.20.80">
    <property type="entry name" value="Glycosidases"/>
    <property type="match status" value="1"/>
</dbReference>
<evidence type="ECO:0000256" key="1">
    <source>
        <dbReference type="ARBA" id="ARBA00023295"/>
    </source>
</evidence>
<dbReference type="PANTHER" id="PTHR43730:SF1">
    <property type="entry name" value="BETA-MANNOSIDASE"/>
    <property type="match status" value="1"/>
</dbReference>
<dbReference type="InterPro" id="IPR050887">
    <property type="entry name" value="Beta-mannosidase_GH2"/>
</dbReference>
<dbReference type="GO" id="GO:0006516">
    <property type="term" value="P:glycoprotein catabolic process"/>
    <property type="evidence" value="ECO:0007669"/>
    <property type="project" value="TreeGrafter"/>
</dbReference>
<evidence type="ECO:0000313" key="3">
    <source>
        <dbReference type="Proteomes" id="UP000440198"/>
    </source>
</evidence>
<dbReference type="InterPro" id="IPR017853">
    <property type="entry name" value="GH"/>
</dbReference>
<dbReference type="GO" id="GO:0004567">
    <property type="term" value="F:beta-mannosidase activity"/>
    <property type="evidence" value="ECO:0007669"/>
    <property type="project" value="TreeGrafter"/>
</dbReference>
<keyword evidence="1" id="KW-0326">Glycosidase</keyword>
<name>A0AB34BJE4_9BACE</name>
<dbReference type="PANTHER" id="PTHR43730">
    <property type="entry name" value="BETA-MANNOSIDASE"/>
    <property type="match status" value="1"/>
</dbReference>
<feature type="non-terminal residue" evidence="2">
    <location>
        <position position="1"/>
    </location>
</feature>
<dbReference type="Proteomes" id="UP000440198">
    <property type="component" value="Unassembled WGS sequence"/>
</dbReference>
<evidence type="ECO:0000313" key="2">
    <source>
        <dbReference type="EMBL" id="KAA5247205.1"/>
    </source>
</evidence>
<organism evidence="2 3">
    <name type="scientific">Bacteroides finegoldii</name>
    <dbReference type="NCBI Taxonomy" id="338188"/>
    <lineage>
        <taxon>Bacteria</taxon>
        <taxon>Pseudomonadati</taxon>
        <taxon>Bacteroidota</taxon>
        <taxon>Bacteroidia</taxon>
        <taxon>Bacteroidales</taxon>
        <taxon>Bacteroidaceae</taxon>
        <taxon>Bacteroides</taxon>
    </lineage>
</organism>
<gene>
    <name evidence="2" type="ORF">F2Z09_23820</name>
</gene>
<keyword evidence="1" id="KW-0378">Hydrolase</keyword>
<proteinExistence type="predicted"/>
<dbReference type="InterPro" id="IPR026444">
    <property type="entry name" value="Secre_tail"/>
</dbReference>
<dbReference type="NCBIfam" id="TIGR04183">
    <property type="entry name" value="Por_Secre_tail"/>
    <property type="match status" value="1"/>
</dbReference>
<sequence>SQSVQAEAMKYFIEMWRGKKFDDKTGIVWWNLRDGWPVISDAIVDYYNSKKMAYYFIKNVQQDVCVLINDAEGGNYPLIGTNDTRNVQSGNVTVTDASSGRKIYESTFRIPANQKVRIASLPEESGQGIYLIQYQIGNQKFMNHYLYGKAPFNLKEYKRLLQKTGLYAKK</sequence>
<comment type="caution">
    <text evidence="2">The sequence shown here is derived from an EMBL/GenBank/DDBJ whole genome shotgun (WGS) entry which is preliminary data.</text>
</comment>
<accession>A0AB34BJE4</accession>
<dbReference type="AlphaFoldDB" id="A0AB34BJE4"/>
<reference evidence="2 3" key="1">
    <citation type="journal article" date="2019" name="Nat. Med.">
        <title>A library of human gut bacterial isolates paired with longitudinal multiomics data enables mechanistic microbiome research.</title>
        <authorList>
            <person name="Poyet M."/>
            <person name="Groussin M."/>
            <person name="Gibbons S.M."/>
            <person name="Avila-Pacheco J."/>
            <person name="Jiang X."/>
            <person name="Kearney S.M."/>
            <person name="Perrotta A.R."/>
            <person name="Berdy B."/>
            <person name="Zhao S."/>
            <person name="Lieberman T.D."/>
            <person name="Swanson P.K."/>
            <person name="Smith M."/>
            <person name="Roesemann S."/>
            <person name="Alexander J.E."/>
            <person name="Rich S.A."/>
            <person name="Livny J."/>
            <person name="Vlamakis H."/>
            <person name="Clish C."/>
            <person name="Bullock K."/>
            <person name="Deik A."/>
            <person name="Scott J."/>
            <person name="Pierce K.A."/>
            <person name="Xavier R.J."/>
            <person name="Alm E.J."/>
        </authorList>
    </citation>
    <scope>NUCLEOTIDE SEQUENCE [LARGE SCALE GENOMIC DNA]</scope>
    <source>
        <strain evidence="2 3">BIOML-A2</strain>
    </source>
</reference>
<dbReference type="EMBL" id="VWAG01000225">
    <property type="protein sequence ID" value="KAA5247205.1"/>
    <property type="molecule type" value="Genomic_DNA"/>
</dbReference>
<dbReference type="RefSeq" id="WP_149934766.1">
    <property type="nucleotide sequence ID" value="NZ_VWAG01000225.1"/>
</dbReference>
<dbReference type="SUPFAM" id="SSF51445">
    <property type="entry name" value="(Trans)glycosidases"/>
    <property type="match status" value="1"/>
</dbReference>